<dbReference type="Proteomes" id="UP000277108">
    <property type="component" value="Unassembled WGS sequence"/>
</dbReference>
<dbReference type="InterPro" id="IPR033470">
    <property type="entry name" value="FakA-like_C"/>
</dbReference>
<dbReference type="InterPro" id="IPR050270">
    <property type="entry name" value="DegV_domain_contain"/>
</dbReference>
<dbReference type="STRING" id="1849491.BVH56_05110"/>
<dbReference type="InterPro" id="IPR019986">
    <property type="entry name" value="YloV-like"/>
</dbReference>
<accession>A0A1Q1G1W4</accession>
<dbReference type="AlphaFoldDB" id="A0A1Q1G1W4"/>
<reference evidence="1 2" key="1">
    <citation type="submission" date="2018-11" db="EMBL/GenBank/DDBJ databases">
        <title>Genomic Encyclopedia of Type Strains, Phase IV (KMG-IV): sequencing the most valuable type-strain genomes for metagenomic binning, comparative biology and taxonomic classification.</title>
        <authorList>
            <person name="Goeker M."/>
        </authorList>
    </citation>
    <scope>NUCLEOTIDE SEQUENCE [LARGE SCALE GENOMIC DNA]</scope>
    <source>
        <strain evidence="1 2">DSM 29158</strain>
    </source>
</reference>
<dbReference type="GO" id="GO:0004371">
    <property type="term" value="F:glycerone kinase activity"/>
    <property type="evidence" value="ECO:0007669"/>
    <property type="project" value="InterPro"/>
</dbReference>
<accession>A0A3N5CCQ7</accession>
<dbReference type="PANTHER" id="PTHR33434">
    <property type="entry name" value="DEGV DOMAIN-CONTAINING PROTEIN DR_1986-RELATED"/>
    <property type="match status" value="1"/>
</dbReference>
<protein>
    <submittedName>
        <fullName evidence="1">Uncharacterized protein</fullName>
    </submittedName>
</protein>
<dbReference type="PROSITE" id="PS51480">
    <property type="entry name" value="DHAL"/>
    <property type="match status" value="1"/>
</dbReference>
<dbReference type="InterPro" id="IPR004007">
    <property type="entry name" value="DhaL_dom"/>
</dbReference>
<keyword evidence="2" id="KW-1185">Reference proteome</keyword>
<dbReference type="Gene3D" id="1.25.40.340">
    <property type="match status" value="1"/>
</dbReference>
<organism evidence="1 2">
    <name type="scientific">Abyssicoccus albus</name>
    <dbReference type="NCBI Taxonomy" id="1817405"/>
    <lineage>
        <taxon>Bacteria</taxon>
        <taxon>Bacillati</taxon>
        <taxon>Bacillota</taxon>
        <taxon>Bacilli</taxon>
        <taxon>Bacillales</taxon>
        <taxon>Abyssicoccaceae</taxon>
    </lineage>
</organism>
<dbReference type="SUPFAM" id="SSF101473">
    <property type="entry name" value="DhaL-like"/>
    <property type="match status" value="1"/>
</dbReference>
<dbReference type="InterPro" id="IPR036117">
    <property type="entry name" value="DhaL_dom_sf"/>
</dbReference>
<dbReference type="Pfam" id="PF02734">
    <property type="entry name" value="Dak2"/>
    <property type="match status" value="1"/>
</dbReference>
<dbReference type="EMBL" id="RKRK01000002">
    <property type="protein sequence ID" value="RPF57832.1"/>
    <property type="molecule type" value="Genomic_DNA"/>
</dbReference>
<gene>
    <name evidence="1" type="ORF">EDD62_0467</name>
</gene>
<comment type="caution">
    <text evidence="1">The sequence shown here is derived from an EMBL/GenBank/DDBJ whole genome shotgun (WGS) entry which is preliminary data.</text>
</comment>
<dbReference type="SMART" id="SM01120">
    <property type="entry name" value="Dak2"/>
    <property type="match status" value="1"/>
</dbReference>
<dbReference type="Pfam" id="PF21645">
    <property type="entry name" value="FakA-like_M"/>
    <property type="match status" value="1"/>
</dbReference>
<evidence type="ECO:0000313" key="2">
    <source>
        <dbReference type="Proteomes" id="UP000277108"/>
    </source>
</evidence>
<name>A0A1Q1G1W4_9BACL</name>
<dbReference type="SMART" id="SM01121">
    <property type="entry name" value="Dak1_2"/>
    <property type="match status" value="1"/>
</dbReference>
<dbReference type="NCBIfam" id="TIGR03599">
    <property type="entry name" value="YloV"/>
    <property type="match status" value="1"/>
</dbReference>
<proteinExistence type="predicted"/>
<dbReference type="RefSeq" id="WP_077140416.1">
    <property type="nucleotide sequence ID" value="NZ_CBCSGK010000001.1"/>
</dbReference>
<dbReference type="PANTHER" id="PTHR33434:SF4">
    <property type="entry name" value="PHOSPHATASE PROTEIN"/>
    <property type="match status" value="1"/>
</dbReference>
<dbReference type="InterPro" id="IPR048394">
    <property type="entry name" value="FakA-like_M"/>
</dbReference>
<evidence type="ECO:0000313" key="1">
    <source>
        <dbReference type="EMBL" id="RPF57832.1"/>
    </source>
</evidence>
<sequence length="555" mass="61329">MVKTIDGRKFQKMIILGADNLSSYADYVDSLNVFPVPDGDTGTNMKLSIQSGKEEVVNNSNDHIGEVGKVFAKGLLMGARGNSGVILSQLFRGFSKHIEGEEQIDAKMFASAFQAGVKTAYKLVIKPVEGTILTVAKDAANKATELAEDTDDVEVIMDEVYKEAMASLKRTPDLLPVLKEVGVVDSGGQGLVYVYEGFLRALNNQELDIDQSIANFSEDGKVDTDSFVNDEHDFLADFMSTEDIIYGFCTEFMVRFQDGKKPFDEEEFRNDMGEFGDSLLVLSDDEVVKTHVHSEHPGQCLTYAEQYGEIIKIKIENMREQHREVLKKQQDKELNKKVDFAVIAISMGDGISEIFKGLGVTHIISGGQTMNPSTDDIAQVIKKSGAKKALILPNNKNIIMAANQVDSVVDAEVEVVETKTIPQGLAALLGYNPDESVSVNKESMTQMMEDIQSGSITNAVRNTTIDGVDIKEGQFMAIQEGKIIKALDQIEDTLKHLLDEMIDEDSEIVTIISGEEADSGVTERTRLYIEEQYEDVEVEIHKGRQPVYPYLVSVE</sequence>
<dbReference type="OrthoDB" id="9760324at2"/>
<dbReference type="Pfam" id="PF13684">
    <property type="entry name" value="FakA-like_C"/>
    <property type="match status" value="1"/>
</dbReference>
<dbReference type="GO" id="GO:0006071">
    <property type="term" value="P:glycerol metabolic process"/>
    <property type="evidence" value="ECO:0007669"/>
    <property type="project" value="InterPro"/>
</dbReference>